<organism evidence="1 2">
    <name type="scientific">Nannocystis exedens</name>
    <dbReference type="NCBI Taxonomy" id="54"/>
    <lineage>
        <taxon>Bacteria</taxon>
        <taxon>Pseudomonadati</taxon>
        <taxon>Myxococcota</taxon>
        <taxon>Polyangia</taxon>
        <taxon>Nannocystales</taxon>
        <taxon>Nannocystaceae</taxon>
        <taxon>Nannocystis</taxon>
    </lineage>
</organism>
<name>A0A1I2A535_9BACT</name>
<evidence type="ECO:0000313" key="1">
    <source>
        <dbReference type="EMBL" id="SFE39244.1"/>
    </source>
</evidence>
<sequence length="541" mass="59634">MSVPTAATTASDIQREEDGRRLLAAVRERFAAATAAGRVPLFLSSAGELWATFLAAVPEHLRQWHDCAACRRFFERYGGLVRVGDDGELVSVLWDPSSVPPPYVAAVTALAQAVTRAPIEGVFLSSRPQWGQPRTGDWWHLSLEPAAAQLYPESPVRTASQAAAERRVDRDTLLRGLAEFPLELVRHAHALLTTDKLYRSEVCISVAAWLLALHERLAATANQRARDNLVWQAVASAPVGFARVRSTMIGTLLEDLAAGLSFDAVKARFDAKMHPLAYQRPTAAPSAGNIARAEEIVAKLRAAGSLERRFARLSDIVPLWVPAPAPEKPAREERGVFSHLRERASATTWHDVPPTVMTWDKFSRTVLPTAEGLEFLVPDRPDSYLGLVTAKNPDAPPIVQWDREGARNPVTWYLYVNGSAPARWNLKPGQFHPVTAVTYQPSMWGDAAKFPHHGQKVIFILKGAKDLEYSGGAGFFPSFLKSEYHEIRSTLEAYAKSAVVEGKDDAEACGICLQKGTTWDYTFRVAGKGGVRLVYKLDRWD</sequence>
<evidence type="ECO:0000313" key="2">
    <source>
        <dbReference type="Proteomes" id="UP000199400"/>
    </source>
</evidence>
<reference evidence="2" key="1">
    <citation type="submission" date="2016-10" db="EMBL/GenBank/DDBJ databases">
        <authorList>
            <person name="Varghese N."/>
            <person name="Submissions S."/>
        </authorList>
    </citation>
    <scope>NUCLEOTIDE SEQUENCE [LARGE SCALE GENOMIC DNA]</scope>
    <source>
        <strain evidence="2">ATCC 25963</strain>
    </source>
</reference>
<dbReference type="RefSeq" id="WP_143140688.1">
    <property type="nucleotide sequence ID" value="NZ_FOMX01000013.1"/>
</dbReference>
<gene>
    <name evidence="1" type="ORF">SAMN02745121_04080</name>
</gene>
<dbReference type="EMBL" id="FOMX01000013">
    <property type="protein sequence ID" value="SFE39244.1"/>
    <property type="molecule type" value="Genomic_DNA"/>
</dbReference>
<keyword evidence="2" id="KW-1185">Reference proteome</keyword>
<protein>
    <submittedName>
        <fullName evidence="1">Uncharacterized protein</fullName>
    </submittedName>
</protein>
<proteinExistence type="predicted"/>
<dbReference type="STRING" id="54.SAMN02745121_04080"/>
<accession>A0A1I2A535</accession>
<dbReference type="Proteomes" id="UP000199400">
    <property type="component" value="Unassembled WGS sequence"/>
</dbReference>
<dbReference type="AlphaFoldDB" id="A0A1I2A535"/>
<dbReference type="OrthoDB" id="1090891at2"/>